<keyword evidence="2" id="KW-1185">Reference proteome</keyword>
<evidence type="ECO:0000313" key="1">
    <source>
        <dbReference type="EMBL" id="KAI3814860.1"/>
    </source>
</evidence>
<protein>
    <submittedName>
        <fullName evidence="1">Uncharacterized protein</fullName>
    </submittedName>
</protein>
<reference evidence="2" key="1">
    <citation type="journal article" date="2022" name="Mol. Ecol. Resour.">
        <title>The genomes of chicory, endive, great burdock and yacon provide insights into Asteraceae palaeo-polyploidization history and plant inulin production.</title>
        <authorList>
            <person name="Fan W."/>
            <person name="Wang S."/>
            <person name="Wang H."/>
            <person name="Wang A."/>
            <person name="Jiang F."/>
            <person name="Liu H."/>
            <person name="Zhao H."/>
            <person name="Xu D."/>
            <person name="Zhang Y."/>
        </authorList>
    </citation>
    <scope>NUCLEOTIDE SEQUENCE [LARGE SCALE GENOMIC DNA]</scope>
    <source>
        <strain evidence="2">cv. Yunnan</strain>
    </source>
</reference>
<dbReference type="EMBL" id="CM042022">
    <property type="protein sequence ID" value="KAI3814860.1"/>
    <property type="molecule type" value="Genomic_DNA"/>
</dbReference>
<reference evidence="1 2" key="2">
    <citation type="journal article" date="2022" name="Mol. Ecol. Resour.">
        <title>The genomes of chicory, endive, great burdock and yacon provide insights into Asteraceae paleo-polyploidization history and plant inulin production.</title>
        <authorList>
            <person name="Fan W."/>
            <person name="Wang S."/>
            <person name="Wang H."/>
            <person name="Wang A."/>
            <person name="Jiang F."/>
            <person name="Liu H."/>
            <person name="Zhao H."/>
            <person name="Xu D."/>
            <person name="Zhang Y."/>
        </authorList>
    </citation>
    <scope>NUCLEOTIDE SEQUENCE [LARGE SCALE GENOMIC DNA]</scope>
    <source>
        <strain evidence="2">cv. Yunnan</strain>
        <tissue evidence="1">Leaves</tissue>
    </source>
</reference>
<organism evidence="1 2">
    <name type="scientific">Smallanthus sonchifolius</name>
    <dbReference type="NCBI Taxonomy" id="185202"/>
    <lineage>
        <taxon>Eukaryota</taxon>
        <taxon>Viridiplantae</taxon>
        <taxon>Streptophyta</taxon>
        <taxon>Embryophyta</taxon>
        <taxon>Tracheophyta</taxon>
        <taxon>Spermatophyta</taxon>
        <taxon>Magnoliopsida</taxon>
        <taxon>eudicotyledons</taxon>
        <taxon>Gunneridae</taxon>
        <taxon>Pentapetalae</taxon>
        <taxon>asterids</taxon>
        <taxon>campanulids</taxon>
        <taxon>Asterales</taxon>
        <taxon>Asteraceae</taxon>
        <taxon>Asteroideae</taxon>
        <taxon>Heliantheae alliance</taxon>
        <taxon>Millerieae</taxon>
        <taxon>Smallanthus</taxon>
    </lineage>
</organism>
<evidence type="ECO:0000313" key="2">
    <source>
        <dbReference type="Proteomes" id="UP001056120"/>
    </source>
</evidence>
<comment type="caution">
    <text evidence="1">The sequence shown here is derived from an EMBL/GenBank/DDBJ whole genome shotgun (WGS) entry which is preliminary data.</text>
</comment>
<dbReference type="Proteomes" id="UP001056120">
    <property type="component" value="Linkage Group LG05"/>
</dbReference>
<gene>
    <name evidence="1" type="ORF">L1987_14507</name>
</gene>
<sequence length="146" mass="16374">MSASCSASPLEGRVSKFDSFDEFENFTPLQSQVGTVSQLIVGGVTDTVSKTCSTASLDRFNTISDFEVLTFTSHADQVQGKTFTCIATVKEILTEKSWYYNACLECSKRVYASRDRWACLSHGKCDTPKHIYLQDKLSSWIDLCRR</sequence>
<accession>A0ACB9J3L0</accession>
<name>A0ACB9J3L0_9ASTR</name>
<proteinExistence type="predicted"/>